<dbReference type="Proteomes" id="UP000825935">
    <property type="component" value="Chromosome 32"/>
</dbReference>
<feature type="domain" description="Myb-like" evidence="7">
    <location>
        <begin position="9"/>
        <end position="61"/>
    </location>
</feature>
<dbReference type="SMART" id="SM00717">
    <property type="entry name" value="SANT"/>
    <property type="match status" value="2"/>
</dbReference>
<sequence>MGRSPCCDKVGLKRGPWTSAEDRRLIHYIQTHGEGGWRSLPKAAGLLRCGKSCRLRWFNYLRPDLKRGNITVEEEKLIIHLHAHLGNRWALIASKLPGRTDNEIKNHWNAHIKKRLRAMGINPETHMPIVQCPQPHPSVHILTTNGTCNTMGSIFSSITRKQNSPDSREIQPSVPKRLRLSGTCSSLKCIDDDHNICSSQLTGSARAWSSRIDQSNFISPQIEDTSHRYVQPRNKRDNNNINMASEGLLGGVCTKKSQIDFTKGSEEATKATPLGIRLGPKFHNFNIYAGYVRGFDCIDRQVVCTNEGAKSVQTSLDVAGADRECITSTMFTVSPNSVLNFQPQEIAIIPDGRMMSVSQGPLGTLVHCKREGSVKEDVKCTAEEVPSRLFTTVPSDGKAPSNFTSIQGDEKTATMGTSKFSKVASEEVPYEYKLQVPCSLITGEESTIIYSPVHAGTPLVVQEDIMVPFTDFSQNGAGDTRFDDEGYKSHSVDDSLFEYGMIHAWVKEDEHRNSIEDSDPSPLSILSRIDHEGGNCDTWNHFKADFDGQHVSIEQMDHNDTTASFESPLIGDTSLLWGTIEDNMIFCTRPSSPPWLDYICS</sequence>
<dbReference type="OrthoDB" id="2143914at2759"/>
<evidence type="ECO:0000313" key="9">
    <source>
        <dbReference type="EMBL" id="KAH7287423.1"/>
    </source>
</evidence>
<dbReference type="Pfam" id="PF00249">
    <property type="entry name" value="Myb_DNA-binding"/>
    <property type="match status" value="2"/>
</dbReference>
<dbReference type="GO" id="GO:0051707">
    <property type="term" value="P:response to other organism"/>
    <property type="evidence" value="ECO:0007669"/>
    <property type="project" value="UniProtKB-ARBA"/>
</dbReference>
<organism evidence="9 10">
    <name type="scientific">Ceratopteris richardii</name>
    <name type="common">Triangle waterfern</name>
    <dbReference type="NCBI Taxonomy" id="49495"/>
    <lineage>
        <taxon>Eukaryota</taxon>
        <taxon>Viridiplantae</taxon>
        <taxon>Streptophyta</taxon>
        <taxon>Embryophyta</taxon>
        <taxon>Tracheophyta</taxon>
        <taxon>Polypodiopsida</taxon>
        <taxon>Polypodiidae</taxon>
        <taxon>Polypodiales</taxon>
        <taxon>Pteridineae</taxon>
        <taxon>Pteridaceae</taxon>
        <taxon>Parkerioideae</taxon>
        <taxon>Ceratopteris</taxon>
    </lineage>
</organism>
<keyword evidence="2" id="KW-0677">Repeat</keyword>
<accession>A0A8T2QVQ7</accession>
<dbReference type="Gene3D" id="1.10.10.60">
    <property type="entry name" value="Homeodomain-like"/>
    <property type="match status" value="2"/>
</dbReference>
<evidence type="ECO:0000256" key="2">
    <source>
        <dbReference type="ARBA" id="ARBA00022737"/>
    </source>
</evidence>
<comment type="caution">
    <text evidence="9">The sequence shown here is derived from an EMBL/GenBank/DDBJ whole genome shotgun (WGS) entry which is preliminary data.</text>
</comment>
<keyword evidence="4" id="KW-0238">DNA-binding</keyword>
<evidence type="ECO:0000256" key="5">
    <source>
        <dbReference type="ARBA" id="ARBA00023163"/>
    </source>
</evidence>
<feature type="domain" description="HTH myb-type" evidence="8">
    <location>
        <begin position="62"/>
        <end position="116"/>
    </location>
</feature>
<proteinExistence type="predicted"/>
<keyword evidence="10" id="KW-1185">Reference proteome</keyword>
<dbReference type="GO" id="GO:0000976">
    <property type="term" value="F:transcription cis-regulatory region binding"/>
    <property type="evidence" value="ECO:0007669"/>
    <property type="project" value="UniProtKB-ARBA"/>
</dbReference>
<evidence type="ECO:0000256" key="6">
    <source>
        <dbReference type="ARBA" id="ARBA00023242"/>
    </source>
</evidence>
<feature type="domain" description="HTH myb-type" evidence="8">
    <location>
        <begin position="9"/>
        <end position="61"/>
    </location>
</feature>
<dbReference type="SUPFAM" id="SSF46689">
    <property type="entry name" value="Homeodomain-like"/>
    <property type="match status" value="1"/>
</dbReference>
<keyword evidence="5" id="KW-0804">Transcription</keyword>
<dbReference type="InterPro" id="IPR009057">
    <property type="entry name" value="Homeodomain-like_sf"/>
</dbReference>
<comment type="subcellular location">
    <subcellularLocation>
        <location evidence="1">Nucleus</location>
    </subcellularLocation>
</comment>
<keyword evidence="3" id="KW-0805">Transcription regulation</keyword>
<dbReference type="FunFam" id="1.10.10.60:FF:000394">
    <property type="entry name" value="MYB transcription factor"/>
    <property type="match status" value="1"/>
</dbReference>
<dbReference type="PROSITE" id="PS51294">
    <property type="entry name" value="HTH_MYB"/>
    <property type="match status" value="2"/>
</dbReference>
<dbReference type="GO" id="GO:0005634">
    <property type="term" value="C:nucleus"/>
    <property type="evidence" value="ECO:0007669"/>
    <property type="project" value="UniProtKB-SubCell"/>
</dbReference>
<gene>
    <name evidence="9" type="ORF">KP509_32G055600</name>
</gene>
<dbReference type="FunFam" id="1.10.10.60:FF:000001">
    <property type="entry name" value="MYB-related transcription factor"/>
    <property type="match status" value="1"/>
</dbReference>
<evidence type="ECO:0000259" key="7">
    <source>
        <dbReference type="PROSITE" id="PS50090"/>
    </source>
</evidence>
<dbReference type="PROSITE" id="PS50090">
    <property type="entry name" value="MYB_LIKE"/>
    <property type="match status" value="2"/>
</dbReference>
<evidence type="ECO:0000259" key="8">
    <source>
        <dbReference type="PROSITE" id="PS51294"/>
    </source>
</evidence>
<dbReference type="CDD" id="cd00167">
    <property type="entry name" value="SANT"/>
    <property type="match status" value="2"/>
</dbReference>
<dbReference type="EMBL" id="CM035437">
    <property type="protein sequence ID" value="KAH7287423.1"/>
    <property type="molecule type" value="Genomic_DNA"/>
</dbReference>
<evidence type="ECO:0000256" key="4">
    <source>
        <dbReference type="ARBA" id="ARBA00023125"/>
    </source>
</evidence>
<feature type="domain" description="Myb-like" evidence="7">
    <location>
        <begin position="62"/>
        <end position="112"/>
    </location>
</feature>
<evidence type="ECO:0000256" key="1">
    <source>
        <dbReference type="ARBA" id="ARBA00004123"/>
    </source>
</evidence>
<dbReference type="InterPro" id="IPR001005">
    <property type="entry name" value="SANT/Myb"/>
</dbReference>
<evidence type="ECO:0000256" key="3">
    <source>
        <dbReference type="ARBA" id="ARBA00023015"/>
    </source>
</evidence>
<dbReference type="AlphaFoldDB" id="A0A8T2QVQ7"/>
<evidence type="ECO:0000313" key="10">
    <source>
        <dbReference type="Proteomes" id="UP000825935"/>
    </source>
</evidence>
<dbReference type="InterPro" id="IPR017930">
    <property type="entry name" value="Myb_dom"/>
</dbReference>
<dbReference type="PANTHER" id="PTHR47994:SF5">
    <property type="entry name" value="F14D16.11-RELATED"/>
    <property type="match status" value="1"/>
</dbReference>
<name>A0A8T2QVQ7_CERRI</name>
<reference evidence="9" key="1">
    <citation type="submission" date="2021-08" db="EMBL/GenBank/DDBJ databases">
        <title>WGS assembly of Ceratopteris richardii.</title>
        <authorList>
            <person name="Marchant D.B."/>
            <person name="Chen G."/>
            <person name="Jenkins J."/>
            <person name="Shu S."/>
            <person name="Leebens-Mack J."/>
            <person name="Grimwood J."/>
            <person name="Schmutz J."/>
            <person name="Soltis P."/>
            <person name="Soltis D."/>
            <person name="Chen Z.-H."/>
        </authorList>
    </citation>
    <scope>NUCLEOTIDE SEQUENCE</scope>
    <source>
        <strain evidence="9">Whitten #5841</strain>
        <tissue evidence="9">Leaf</tissue>
    </source>
</reference>
<protein>
    <submittedName>
        <fullName evidence="9">Uncharacterized protein</fullName>
    </submittedName>
</protein>
<dbReference type="PANTHER" id="PTHR47994">
    <property type="entry name" value="F14D16.11-RELATED"/>
    <property type="match status" value="1"/>
</dbReference>
<dbReference type="InterPro" id="IPR015495">
    <property type="entry name" value="Myb_TF_plants"/>
</dbReference>
<keyword evidence="6" id="KW-0539">Nucleus</keyword>